<dbReference type="AlphaFoldDB" id="A0A1I7UTM4"/>
<sequence length="190" mass="21493">MKRRLEQSLSDPMREKLGHFLNISRKSKVVFNMYSLGSQDALDHAVPREFLQEVLTAFGSLGHSLLHLLEHSSHSKKYPFTCSELFRFKKTARKFIFKTSGFFYSNTSGATDSRSPSICSSTTTIHIAKQQLEAIPGIKISKCNLHLLSVHKGTVLQKCDDSKLGFRSSHRHFRILAPKTASGIKLMHRC</sequence>
<evidence type="ECO:0000313" key="1">
    <source>
        <dbReference type="Proteomes" id="UP000095282"/>
    </source>
</evidence>
<protein>
    <submittedName>
        <fullName evidence="2">Ubiquitin-like domain-containing protein</fullName>
    </submittedName>
</protein>
<dbReference type="WBParaSite" id="Csp11.Scaffold630.g19230.t1">
    <property type="protein sequence ID" value="Csp11.Scaffold630.g19230.t1"/>
    <property type="gene ID" value="Csp11.Scaffold630.g19230"/>
</dbReference>
<accession>A0A1I7UTM4</accession>
<keyword evidence="1" id="KW-1185">Reference proteome</keyword>
<name>A0A1I7UTM4_9PELO</name>
<proteinExistence type="predicted"/>
<dbReference type="Proteomes" id="UP000095282">
    <property type="component" value="Unplaced"/>
</dbReference>
<reference evidence="2" key="1">
    <citation type="submission" date="2016-11" db="UniProtKB">
        <authorList>
            <consortium name="WormBaseParasite"/>
        </authorList>
    </citation>
    <scope>IDENTIFICATION</scope>
</reference>
<organism evidence="1 2">
    <name type="scientific">Caenorhabditis tropicalis</name>
    <dbReference type="NCBI Taxonomy" id="1561998"/>
    <lineage>
        <taxon>Eukaryota</taxon>
        <taxon>Metazoa</taxon>
        <taxon>Ecdysozoa</taxon>
        <taxon>Nematoda</taxon>
        <taxon>Chromadorea</taxon>
        <taxon>Rhabditida</taxon>
        <taxon>Rhabditina</taxon>
        <taxon>Rhabditomorpha</taxon>
        <taxon>Rhabditoidea</taxon>
        <taxon>Rhabditidae</taxon>
        <taxon>Peloderinae</taxon>
        <taxon>Caenorhabditis</taxon>
    </lineage>
</organism>
<evidence type="ECO:0000313" key="2">
    <source>
        <dbReference type="WBParaSite" id="Csp11.Scaffold630.g19230.t1"/>
    </source>
</evidence>